<evidence type="ECO:0000256" key="1">
    <source>
        <dbReference type="ARBA" id="ARBA00006484"/>
    </source>
</evidence>
<dbReference type="SUPFAM" id="SSF51735">
    <property type="entry name" value="NAD(P)-binding Rossmann-fold domains"/>
    <property type="match status" value="1"/>
</dbReference>
<evidence type="ECO:0008006" key="7">
    <source>
        <dbReference type="Google" id="ProtNLM"/>
    </source>
</evidence>
<organism evidence="5 6">
    <name type="scientific">Sphingomonas oleivorans</name>
    <dbReference type="NCBI Taxonomy" id="1735121"/>
    <lineage>
        <taxon>Bacteria</taxon>
        <taxon>Pseudomonadati</taxon>
        <taxon>Pseudomonadota</taxon>
        <taxon>Alphaproteobacteria</taxon>
        <taxon>Sphingomonadales</taxon>
        <taxon>Sphingomonadaceae</taxon>
        <taxon>Sphingomonas</taxon>
    </lineage>
</organism>
<dbReference type="Gene3D" id="3.40.50.720">
    <property type="entry name" value="NAD(P)-binding Rossmann-like Domain"/>
    <property type="match status" value="1"/>
</dbReference>
<accession>A0A2T5FTK5</accession>
<dbReference type="NCBIfam" id="NF005495">
    <property type="entry name" value="PRK07109.1"/>
    <property type="match status" value="1"/>
</dbReference>
<keyword evidence="4" id="KW-1133">Transmembrane helix</keyword>
<dbReference type="OrthoDB" id="9781689at2"/>
<dbReference type="InterPro" id="IPR002347">
    <property type="entry name" value="SDR_fam"/>
</dbReference>
<dbReference type="GO" id="GO:0016491">
    <property type="term" value="F:oxidoreductase activity"/>
    <property type="evidence" value="ECO:0007669"/>
    <property type="project" value="UniProtKB-KW"/>
</dbReference>
<evidence type="ECO:0000313" key="5">
    <source>
        <dbReference type="EMBL" id="PTQ07395.1"/>
    </source>
</evidence>
<gene>
    <name evidence="5" type="ORF">CLG96_17785</name>
</gene>
<evidence type="ECO:0000256" key="4">
    <source>
        <dbReference type="SAM" id="Phobius"/>
    </source>
</evidence>
<dbReference type="Proteomes" id="UP000244162">
    <property type="component" value="Unassembled WGS sequence"/>
</dbReference>
<comment type="similarity">
    <text evidence="1 3">Belongs to the short-chain dehydrogenases/reductases (SDR) family.</text>
</comment>
<dbReference type="PRINTS" id="PR00081">
    <property type="entry name" value="GDHRDH"/>
</dbReference>
<dbReference type="InterPro" id="IPR036291">
    <property type="entry name" value="NAD(P)-bd_dom_sf"/>
</dbReference>
<keyword evidence="4" id="KW-0472">Membrane</keyword>
<evidence type="ECO:0000256" key="3">
    <source>
        <dbReference type="RuleBase" id="RU000363"/>
    </source>
</evidence>
<dbReference type="AlphaFoldDB" id="A0A2T5FTK5"/>
<comment type="caution">
    <text evidence="5">The sequence shown here is derived from an EMBL/GenBank/DDBJ whole genome shotgun (WGS) entry which is preliminary data.</text>
</comment>
<evidence type="ECO:0000256" key="2">
    <source>
        <dbReference type="ARBA" id="ARBA00023002"/>
    </source>
</evidence>
<dbReference type="PANTHER" id="PTHR44196">
    <property type="entry name" value="DEHYDROGENASE/REDUCTASE SDR FAMILY MEMBER 7B"/>
    <property type="match status" value="1"/>
</dbReference>
<dbReference type="RefSeq" id="WP_107970096.1">
    <property type="nucleotide sequence ID" value="NZ_NWBU01000018.1"/>
</dbReference>
<proteinExistence type="inferred from homology"/>
<protein>
    <recommendedName>
        <fullName evidence="7">Short-chain dehydrogenase</fullName>
    </recommendedName>
</protein>
<name>A0A2T5FTK5_9SPHN</name>
<dbReference type="Pfam" id="PF00106">
    <property type="entry name" value="adh_short"/>
    <property type="match status" value="1"/>
</dbReference>
<dbReference type="EMBL" id="NWBU01000018">
    <property type="protein sequence ID" value="PTQ07395.1"/>
    <property type="molecule type" value="Genomic_DNA"/>
</dbReference>
<keyword evidence="4" id="KW-0812">Transmembrane</keyword>
<feature type="transmembrane region" description="Helical" evidence="4">
    <location>
        <begin position="311"/>
        <end position="331"/>
    </location>
</feature>
<dbReference type="PRINTS" id="PR00080">
    <property type="entry name" value="SDRFAMILY"/>
</dbReference>
<reference evidence="5 6" key="1">
    <citation type="submission" date="2017-09" db="EMBL/GenBank/DDBJ databases">
        <title>Sphingomonas panjinensis sp.nov., isolated from oil-contaminated soil.</title>
        <authorList>
            <person name="Wang L."/>
            <person name="Chen L."/>
        </authorList>
    </citation>
    <scope>NUCLEOTIDE SEQUENCE [LARGE SCALE GENOMIC DNA]</scope>
    <source>
        <strain evidence="5 6">FW-11</strain>
    </source>
</reference>
<keyword evidence="2" id="KW-0560">Oxidoreductase</keyword>
<dbReference type="GO" id="GO:0016020">
    <property type="term" value="C:membrane"/>
    <property type="evidence" value="ECO:0007669"/>
    <property type="project" value="TreeGrafter"/>
</dbReference>
<sequence length="351" mass="37688">MAVKLKPIAQQTIVITGGSSGIGLAAARHAAEAGAAVLLAARNEDALQKAVDDIGAKGGRAAFVAVDIAEEGAAEKIANAAEQRFGGFDTWVNNAAAAVYARLTDTTMEEHKRLFDVGYFGTVQASLVAADQLRQRGGALINIGSVLSERAIPLQGAYSAMKHALRGFTDTLRMELEMDEAPISVTLIKPTSMDTPYSEHARNKMDQPARVPPIVYDPRLVAKAICFAAEHPRREMTVGGQGYLITKLGNIAPRTADRILERFFGEPAQTIATEPGRGTADNLFEERQDGRIDSNRPTYVRHRSLALEAQMHPLATAAIVGGAAAGALFGARRMRERREPHMPTAYDMAAE</sequence>
<dbReference type="PANTHER" id="PTHR44196:SF1">
    <property type="entry name" value="DEHYDROGENASE_REDUCTASE SDR FAMILY MEMBER 7B"/>
    <property type="match status" value="1"/>
</dbReference>
<keyword evidence="6" id="KW-1185">Reference proteome</keyword>
<evidence type="ECO:0000313" key="6">
    <source>
        <dbReference type="Proteomes" id="UP000244162"/>
    </source>
</evidence>